<proteinExistence type="predicted"/>
<accession>A0ABX3HWQ6</accession>
<evidence type="ECO:0000313" key="1">
    <source>
        <dbReference type="EMBL" id="OMD55050.1"/>
    </source>
</evidence>
<protein>
    <recommendedName>
        <fullName evidence="3">DUF3055 domain-containing protein</fullName>
    </recommendedName>
</protein>
<dbReference type="RefSeq" id="WP_076298185.1">
    <property type="nucleotide sequence ID" value="NZ_MPTD01000002.1"/>
</dbReference>
<gene>
    <name evidence="1" type="ORF">BSK51_03055</name>
</gene>
<sequence length="86" mass="9980">MNILKINQAQKETIGIQLLRRDSKAGCDLLIFNTNEMVFSLSIYRNKIVVESDIDITDFTWYLEKILPVFKNSSLQVEQIICEQVV</sequence>
<dbReference type="EMBL" id="MPTD01000002">
    <property type="protein sequence ID" value="OMD55050.1"/>
    <property type="molecule type" value="Genomic_DNA"/>
</dbReference>
<comment type="caution">
    <text evidence="1">The sequence shown here is derived from an EMBL/GenBank/DDBJ whole genome shotgun (WGS) entry which is preliminary data.</text>
</comment>
<name>A0ABX3HWQ6_9BACL</name>
<evidence type="ECO:0008006" key="3">
    <source>
        <dbReference type="Google" id="ProtNLM"/>
    </source>
</evidence>
<evidence type="ECO:0000313" key="2">
    <source>
        <dbReference type="Proteomes" id="UP000187313"/>
    </source>
</evidence>
<dbReference type="Proteomes" id="UP000187313">
    <property type="component" value="Unassembled WGS sequence"/>
</dbReference>
<organism evidence="1 2">
    <name type="scientific">Paenibacillus odorifer</name>
    <dbReference type="NCBI Taxonomy" id="189426"/>
    <lineage>
        <taxon>Bacteria</taxon>
        <taxon>Bacillati</taxon>
        <taxon>Bacillota</taxon>
        <taxon>Bacilli</taxon>
        <taxon>Bacillales</taxon>
        <taxon>Paenibacillaceae</taxon>
        <taxon>Paenibacillus</taxon>
    </lineage>
</organism>
<keyword evidence="2" id="KW-1185">Reference proteome</keyword>
<reference evidence="1 2" key="1">
    <citation type="submission" date="2016-10" db="EMBL/GenBank/DDBJ databases">
        <title>Paenibacillus species isolates.</title>
        <authorList>
            <person name="Beno S.M."/>
        </authorList>
    </citation>
    <scope>NUCLEOTIDE SEQUENCE [LARGE SCALE GENOMIC DNA]</scope>
    <source>
        <strain evidence="1 2">FSL R5-0923</strain>
    </source>
</reference>